<dbReference type="STRING" id="3983.A0A2C9VB30"/>
<name>A0A2C9VB30_MANES</name>
<accession>A0A2C9VB30</accession>
<reference evidence="3" key="1">
    <citation type="submission" date="2016-02" db="EMBL/GenBank/DDBJ databases">
        <title>WGS assembly of Manihot esculenta.</title>
        <authorList>
            <person name="Bredeson J.V."/>
            <person name="Prochnik S.E."/>
            <person name="Lyons J.B."/>
            <person name="Schmutz J."/>
            <person name="Grimwood J."/>
            <person name="Vrebalov J."/>
            <person name="Bart R.S."/>
            <person name="Amuge T."/>
            <person name="Ferguson M.E."/>
            <person name="Green R."/>
            <person name="Putnam N."/>
            <person name="Stites J."/>
            <person name="Rounsley S."/>
            <person name="Rokhsar D.S."/>
        </authorList>
    </citation>
    <scope>NUCLEOTIDE SEQUENCE [LARGE SCALE GENOMIC DNA]</scope>
    <source>
        <tissue evidence="3">Leaf</tissue>
    </source>
</reference>
<dbReference type="InterPro" id="IPR012337">
    <property type="entry name" value="RNaseH-like_sf"/>
</dbReference>
<dbReference type="AlphaFoldDB" id="A0A2C9VB30"/>
<evidence type="ECO:0000256" key="1">
    <source>
        <dbReference type="ARBA" id="ARBA00001968"/>
    </source>
</evidence>
<dbReference type="SUPFAM" id="SSF53098">
    <property type="entry name" value="Ribonuclease H-like"/>
    <property type="match status" value="1"/>
</dbReference>
<dbReference type="Gene3D" id="3.30.420.10">
    <property type="entry name" value="Ribonuclease H-like superfamily/Ribonuclease H"/>
    <property type="match status" value="1"/>
</dbReference>
<proteinExistence type="inferred from homology"/>
<dbReference type="GO" id="GO:0000175">
    <property type="term" value="F:3'-5'-RNA exonuclease activity"/>
    <property type="evidence" value="ECO:0000318"/>
    <property type="project" value="GO_Central"/>
</dbReference>
<protein>
    <submittedName>
        <fullName evidence="3">Uncharacterized protein</fullName>
    </submittedName>
</protein>
<dbReference type="InterPro" id="IPR036397">
    <property type="entry name" value="RNaseH_sf"/>
</dbReference>
<dbReference type="Pfam" id="PF04857">
    <property type="entry name" value="CAF1"/>
    <property type="match status" value="1"/>
</dbReference>
<comment type="similarity">
    <text evidence="2">Belongs to the CAF1 family.</text>
</comment>
<dbReference type="InterPro" id="IPR006941">
    <property type="entry name" value="RNase_CAF1"/>
</dbReference>
<evidence type="ECO:0000313" key="3">
    <source>
        <dbReference type="EMBL" id="OAY41163.1"/>
    </source>
</evidence>
<gene>
    <name evidence="3" type="ORF">MANES_09G079300</name>
</gene>
<sequence length="210" mass="23095">MNDVGAADFVAMDLEMTGVTSAPWGESFEFDRLDVRYLKAKDSDENFSFNPNPYLAHRYSLLPLRPQSLNLSIGCSSSSDNNKITYPPSPQPSPPEKKSFAIATGELFLGIASRLLKSGKGNKNGSFSSFGVSLFEKLNGNGNARVKDIKAEKERRVITSPGFSFSAAGLLFPYHLGVAQLLIEKGYIKVSFLSSDYRLIRPRSRKVTSI</sequence>
<organism evidence="3">
    <name type="scientific">Manihot esculenta</name>
    <name type="common">Cassava</name>
    <name type="synonym">Jatropha manihot</name>
    <dbReference type="NCBI Taxonomy" id="3983"/>
    <lineage>
        <taxon>Eukaryota</taxon>
        <taxon>Viridiplantae</taxon>
        <taxon>Streptophyta</taxon>
        <taxon>Embryophyta</taxon>
        <taxon>Tracheophyta</taxon>
        <taxon>Spermatophyta</taxon>
        <taxon>Magnoliopsida</taxon>
        <taxon>eudicotyledons</taxon>
        <taxon>Gunneridae</taxon>
        <taxon>Pentapetalae</taxon>
        <taxon>rosids</taxon>
        <taxon>fabids</taxon>
        <taxon>Malpighiales</taxon>
        <taxon>Euphorbiaceae</taxon>
        <taxon>Crotonoideae</taxon>
        <taxon>Manihoteae</taxon>
        <taxon>Manihot</taxon>
    </lineage>
</organism>
<evidence type="ECO:0000256" key="2">
    <source>
        <dbReference type="ARBA" id="ARBA00008372"/>
    </source>
</evidence>
<dbReference type="GO" id="GO:0003723">
    <property type="term" value="F:RNA binding"/>
    <property type="evidence" value="ECO:0000318"/>
    <property type="project" value="GO_Central"/>
</dbReference>
<dbReference type="EMBL" id="CM004395">
    <property type="protein sequence ID" value="OAY41163.1"/>
    <property type="molecule type" value="Genomic_DNA"/>
</dbReference>
<comment type="cofactor">
    <cofactor evidence="1">
        <name>a divalent metal cation</name>
        <dbReference type="ChEBI" id="CHEBI:60240"/>
    </cofactor>
</comment>